<dbReference type="InterPro" id="IPR004358">
    <property type="entry name" value="Sig_transdc_His_kin-like_C"/>
</dbReference>
<evidence type="ECO:0000256" key="7">
    <source>
        <dbReference type="ARBA" id="ARBA00022777"/>
    </source>
</evidence>
<evidence type="ECO:0000256" key="5">
    <source>
        <dbReference type="ARBA" id="ARBA00022679"/>
    </source>
</evidence>
<feature type="modified residue" description="4-aspartylphosphate" evidence="12">
    <location>
        <position position="948"/>
    </location>
</feature>
<keyword evidence="6" id="KW-0547">Nucleotide-binding</keyword>
<dbReference type="InterPro" id="IPR013655">
    <property type="entry name" value="PAS_fold_3"/>
</dbReference>
<keyword evidence="10" id="KW-0472">Membrane</keyword>
<feature type="domain" description="PAC" evidence="16">
    <location>
        <begin position="462"/>
        <end position="514"/>
    </location>
</feature>
<evidence type="ECO:0000259" key="16">
    <source>
        <dbReference type="PROSITE" id="PS50113"/>
    </source>
</evidence>
<evidence type="ECO:0000256" key="12">
    <source>
        <dbReference type="PROSITE-ProRule" id="PRU00169"/>
    </source>
</evidence>
<dbReference type="SUPFAM" id="SSF55785">
    <property type="entry name" value="PYP-like sensor domain (PAS domain)"/>
    <property type="match status" value="4"/>
</dbReference>
<dbReference type="GO" id="GO:0005524">
    <property type="term" value="F:ATP binding"/>
    <property type="evidence" value="ECO:0007669"/>
    <property type="project" value="UniProtKB-KW"/>
</dbReference>
<protein>
    <recommendedName>
        <fullName evidence="3">histidine kinase</fullName>
        <ecNumber evidence="3">2.7.13.3</ecNumber>
    </recommendedName>
</protein>
<dbReference type="PROSITE" id="PS50109">
    <property type="entry name" value="HIS_KIN"/>
    <property type="match status" value="1"/>
</dbReference>
<dbReference type="RefSeq" id="WP_135602331.1">
    <property type="nucleotide sequence ID" value="NZ_RQFK01000026.1"/>
</dbReference>
<evidence type="ECO:0000259" key="15">
    <source>
        <dbReference type="PROSITE" id="PS50112"/>
    </source>
</evidence>
<feature type="domain" description="PAC" evidence="16">
    <location>
        <begin position="591"/>
        <end position="644"/>
    </location>
</feature>
<dbReference type="PROSITE" id="PS50110">
    <property type="entry name" value="RESPONSE_REGULATORY"/>
    <property type="match status" value="2"/>
</dbReference>
<dbReference type="FunFam" id="1.10.287.130:FF:000038">
    <property type="entry name" value="Sensory transduction histidine kinase"/>
    <property type="match status" value="1"/>
</dbReference>
<evidence type="ECO:0000256" key="11">
    <source>
        <dbReference type="ARBA" id="ARBA00023306"/>
    </source>
</evidence>
<dbReference type="InterPro" id="IPR036097">
    <property type="entry name" value="HisK_dim/P_sf"/>
</dbReference>
<dbReference type="Gene3D" id="1.10.287.130">
    <property type="match status" value="1"/>
</dbReference>
<feature type="domain" description="Histidine kinase" evidence="13">
    <location>
        <begin position="662"/>
        <end position="883"/>
    </location>
</feature>
<dbReference type="GO" id="GO:0000155">
    <property type="term" value="F:phosphorelay sensor kinase activity"/>
    <property type="evidence" value="ECO:0007669"/>
    <property type="project" value="InterPro"/>
</dbReference>
<evidence type="ECO:0000256" key="1">
    <source>
        <dbReference type="ARBA" id="ARBA00000085"/>
    </source>
</evidence>
<evidence type="ECO:0000313" key="18">
    <source>
        <dbReference type="Proteomes" id="UP000298009"/>
    </source>
</evidence>
<dbReference type="Gene3D" id="3.30.450.20">
    <property type="entry name" value="PAS domain"/>
    <property type="match status" value="4"/>
</dbReference>
<keyword evidence="4 12" id="KW-0597">Phosphoprotein</keyword>
<dbReference type="Gene3D" id="3.40.50.2300">
    <property type="match status" value="2"/>
</dbReference>
<evidence type="ECO:0000256" key="6">
    <source>
        <dbReference type="ARBA" id="ARBA00022741"/>
    </source>
</evidence>
<dbReference type="Pfam" id="PF13426">
    <property type="entry name" value="PAS_9"/>
    <property type="match status" value="1"/>
</dbReference>
<accession>A0A4R9I8V8</accession>
<dbReference type="PROSITE" id="PS50112">
    <property type="entry name" value="PAS"/>
    <property type="match status" value="2"/>
</dbReference>
<dbReference type="InterPro" id="IPR001610">
    <property type="entry name" value="PAC"/>
</dbReference>
<dbReference type="PRINTS" id="PR00344">
    <property type="entry name" value="BCTRLSENSOR"/>
</dbReference>
<dbReference type="SUPFAM" id="SSF47384">
    <property type="entry name" value="Homodimeric domain of signal transducing histidine kinase"/>
    <property type="match status" value="1"/>
</dbReference>
<dbReference type="Pfam" id="PF02518">
    <property type="entry name" value="HATPase_c"/>
    <property type="match status" value="1"/>
</dbReference>
<dbReference type="CDD" id="cd00156">
    <property type="entry name" value="REC"/>
    <property type="match status" value="1"/>
</dbReference>
<evidence type="ECO:0000259" key="13">
    <source>
        <dbReference type="PROSITE" id="PS50109"/>
    </source>
</evidence>
<dbReference type="EMBL" id="RQFK01000026">
    <property type="protein sequence ID" value="TGK82513.1"/>
    <property type="molecule type" value="Genomic_DNA"/>
</dbReference>
<keyword evidence="7" id="KW-0418">Kinase</keyword>
<keyword evidence="5" id="KW-0808">Transferase</keyword>
<dbReference type="SMART" id="SM00387">
    <property type="entry name" value="HATPase_c"/>
    <property type="match status" value="1"/>
</dbReference>
<evidence type="ECO:0000256" key="9">
    <source>
        <dbReference type="ARBA" id="ARBA00023012"/>
    </source>
</evidence>
<evidence type="ECO:0000256" key="3">
    <source>
        <dbReference type="ARBA" id="ARBA00012438"/>
    </source>
</evidence>
<feature type="domain" description="Response regulatory" evidence="14">
    <location>
        <begin position="1043"/>
        <end position="1161"/>
    </location>
</feature>
<feature type="domain" description="Response regulatory" evidence="14">
    <location>
        <begin position="898"/>
        <end position="1018"/>
    </location>
</feature>
<dbReference type="FunFam" id="3.30.565.10:FF:000010">
    <property type="entry name" value="Sensor histidine kinase RcsC"/>
    <property type="match status" value="1"/>
</dbReference>
<name>A0A4R9I8V8_9LEPT</name>
<sequence>MAESFNYQSIVESFDEFLIYLDPFLEIQFSRTSPNLYLPPDSISTGKHINDLHIIPRDTLILTNLCQETLARRTPFQFTTSLLGNPFRISGRYLESKNTPGVILRGEPNFSIENVILDSGPYVIFRFKYDAEFLTTYVSPNVSLNLGYQTGDFKKGMLNPDDLLHPDDKEKVHEEEKLHIKNKSRTYQREYRFKKQDGTYIYVSDYSVVSYFSSLPTEKISYLIDITERKDKELEIIKQRDELARIKLLFEETNAAANVGAWDVDLVNNTLYWAKETKRIHEVPDDYVPLLHSAFEFYPVESQRELLLEAFNDAVKNGTSYDLVLQVKTKLGKLKWARTIGHSVFKNGKCIRVFGSFQDITKNVNSDKQREDALAKLETILDATTHVTIIGADTNGIITHFNKGAEYHLQYEADEVVGKTSPEIFHRPEEIQKRAASLSREFGVPISGFETFVHRAKLSEYDSHEWTYVRKDKTEFPVQLVVTASKNKKGEITGYLGIGIDISAHKATEEALRASESRWQFALEGSGDGIWDWNSQTNKVFFSNQWKNMLGYSEEEIGSDISEWESRVHPEDKPNYFADLDKHFEGKTSVYVNEHRMLCKDGSYKWILDRGKVIEWTEDGKPLRMIGTHTDITDRKLLEKALIVARENAEKASQAKSDFLANMSHEIRTPLNGVIGFSDLLMRTDLNEVQKKYMETVYLSASSLLDLINDILDFSKIESGKMELYKERINIYDLLHQIAEIVKHKAYEKGLELILNISPKVPRNIFVDSLRLRQILLNLIGNALKFTLKGEIQIKISAEPKENNEYELLFEVIDTGIGISPENRDKIFEVFSQADTSTTRQFGGTGLGLSISSKLLHLFDSKMELESERDKGSRFFFKITTLADNERNTEPELNQIKKVMVIDDNETNLFVIQEMLTYKGIQVDCFRSPTDAFEMISSGTIYDVIITDFNMPEINGLEFIEKILKTIETKKLKKPFFSLHTSTNDETIYQKGRELGIQSILLKPIQTNILYDSLEKMISGKSPEVVTPNYEPVKPIQTTEKIKVMIVEDNPVNMMLTKAIVQKSLPGTIIIEAENGVLAVENFIQTEPQLVFMDVQMPEMNGYDATKAIRKLENGKLVPIIALTAGTLSGEEERCLDCGMNDYISKPVVLKTIAEKMKHWLQIS</sequence>
<dbReference type="InterPro" id="IPR035965">
    <property type="entry name" value="PAS-like_dom_sf"/>
</dbReference>
<evidence type="ECO:0000256" key="4">
    <source>
        <dbReference type="ARBA" id="ARBA00022553"/>
    </source>
</evidence>
<dbReference type="PANTHER" id="PTHR45339:SF1">
    <property type="entry name" value="HYBRID SIGNAL TRANSDUCTION HISTIDINE KINASE J"/>
    <property type="match status" value="1"/>
</dbReference>
<dbReference type="Pfam" id="PF00072">
    <property type="entry name" value="Response_reg"/>
    <property type="match status" value="2"/>
</dbReference>
<reference evidence="17" key="1">
    <citation type="journal article" date="2019" name="PLoS Negl. Trop. Dis.">
        <title>Revisiting the worldwide diversity of Leptospira species in the environment.</title>
        <authorList>
            <person name="Vincent A.T."/>
            <person name="Schiettekatte O."/>
            <person name="Bourhy P."/>
            <person name="Veyrier F.J."/>
            <person name="Picardeau M."/>
        </authorList>
    </citation>
    <scope>NUCLEOTIDE SEQUENCE [LARGE SCALE GENOMIC DNA]</scope>
    <source>
        <strain evidence="17">201800287</strain>
    </source>
</reference>
<proteinExistence type="predicted"/>
<dbReference type="CDD" id="cd00082">
    <property type="entry name" value="HisKA"/>
    <property type="match status" value="1"/>
</dbReference>
<evidence type="ECO:0000259" key="14">
    <source>
        <dbReference type="PROSITE" id="PS50110"/>
    </source>
</evidence>
<dbReference type="OrthoDB" id="6192248at2"/>
<dbReference type="NCBIfam" id="TIGR00229">
    <property type="entry name" value="sensory_box"/>
    <property type="match status" value="3"/>
</dbReference>
<keyword evidence="11" id="KW-0131">Cell cycle</keyword>
<dbReference type="InterPro" id="IPR000700">
    <property type="entry name" value="PAS-assoc_C"/>
</dbReference>
<dbReference type="SMART" id="SM00448">
    <property type="entry name" value="REC"/>
    <property type="match status" value="2"/>
</dbReference>
<dbReference type="CDD" id="cd00130">
    <property type="entry name" value="PAS"/>
    <property type="match status" value="3"/>
</dbReference>
<dbReference type="InterPro" id="IPR005467">
    <property type="entry name" value="His_kinase_dom"/>
</dbReference>
<dbReference type="Gene3D" id="3.30.565.10">
    <property type="entry name" value="Histidine kinase-like ATPase, C-terminal domain"/>
    <property type="match status" value="1"/>
</dbReference>
<gene>
    <name evidence="17" type="ORF">EHQ24_14825</name>
</gene>
<evidence type="ECO:0000256" key="2">
    <source>
        <dbReference type="ARBA" id="ARBA00004370"/>
    </source>
</evidence>
<dbReference type="PROSITE" id="PS50113">
    <property type="entry name" value="PAC"/>
    <property type="match status" value="2"/>
</dbReference>
<dbReference type="EC" id="2.7.13.3" evidence="3"/>
<dbReference type="SUPFAM" id="SSF55874">
    <property type="entry name" value="ATPase domain of HSP90 chaperone/DNA topoisomerase II/histidine kinase"/>
    <property type="match status" value="1"/>
</dbReference>
<dbReference type="InterPro" id="IPR003661">
    <property type="entry name" value="HisK_dim/P_dom"/>
</dbReference>
<dbReference type="Proteomes" id="UP000298009">
    <property type="component" value="Unassembled WGS sequence"/>
</dbReference>
<dbReference type="Pfam" id="PF08447">
    <property type="entry name" value="PAS_3"/>
    <property type="match status" value="2"/>
</dbReference>
<dbReference type="InterPro" id="IPR000014">
    <property type="entry name" value="PAS"/>
</dbReference>
<dbReference type="CDD" id="cd16922">
    <property type="entry name" value="HATPase_EvgS-ArcB-TorS-like"/>
    <property type="match status" value="1"/>
</dbReference>
<feature type="domain" description="PAS" evidence="15">
    <location>
        <begin position="373"/>
        <end position="426"/>
    </location>
</feature>
<evidence type="ECO:0000313" key="17">
    <source>
        <dbReference type="EMBL" id="TGK82513.1"/>
    </source>
</evidence>
<dbReference type="InterPro" id="IPR011006">
    <property type="entry name" value="CheY-like_superfamily"/>
</dbReference>
<dbReference type="GO" id="GO:0016020">
    <property type="term" value="C:membrane"/>
    <property type="evidence" value="ECO:0007669"/>
    <property type="project" value="UniProtKB-SubCell"/>
</dbReference>
<dbReference type="SMART" id="SM00086">
    <property type="entry name" value="PAC"/>
    <property type="match status" value="4"/>
</dbReference>
<dbReference type="Pfam" id="PF00512">
    <property type="entry name" value="HisKA"/>
    <property type="match status" value="1"/>
</dbReference>
<evidence type="ECO:0000256" key="8">
    <source>
        <dbReference type="ARBA" id="ARBA00022840"/>
    </source>
</evidence>
<dbReference type="CDD" id="cd17546">
    <property type="entry name" value="REC_hyHK_CKI1_RcsC-like"/>
    <property type="match status" value="1"/>
</dbReference>
<dbReference type="InterPro" id="IPR003594">
    <property type="entry name" value="HATPase_dom"/>
</dbReference>
<dbReference type="SMART" id="SM00388">
    <property type="entry name" value="HisKA"/>
    <property type="match status" value="1"/>
</dbReference>
<dbReference type="SMART" id="SM00091">
    <property type="entry name" value="PAS"/>
    <property type="match status" value="3"/>
</dbReference>
<dbReference type="InterPro" id="IPR036890">
    <property type="entry name" value="HATPase_C_sf"/>
</dbReference>
<feature type="modified residue" description="4-aspartylphosphate" evidence="12">
    <location>
        <position position="1094"/>
    </location>
</feature>
<keyword evidence="8" id="KW-0067">ATP-binding</keyword>
<keyword evidence="18" id="KW-1185">Reference proteome</keyword>
<evidence type="ECO:0000256" key="10">
    <source>
        <dbReference type="ARBA" id="ARBA00023136"/>
    </source>
</evidence>
<feature type="domain" description="PAS" evidence="15">
    <location>
        <begin position="515"/>
        <end position="587"/>
    </location>
</feature>
<dbReference type="InterPro" id="IPR001789">
    <property type="entry name" value="Sig_transdc_resp-reg_receiver"/>
</dbReference>
<dbReference type="SUPFAM" id="SSF52172">
    <property type="entry name" value="CheY-like"/>
    <property type="match status" value="2"/>
</dbReference>
<comment type="caution">
    <text evidence="17">The sequence shown here is derived from an EMBL/GenBank/DDBJ whole genome shotgun (WGS) entry which is preliminary data.</text>
</comment>
<dbReference type="PANTHER" id="PTHR45339">
    <property type="entry name" value="HYBRID SIGNAL TRANSDUCTION HISTIDINE KINASE J"/>
    <property type="match status" value="1"/>
</dbReference>
<organism evidence="17 18">
    <name type="scientific">Leptospira noumeaensis</name>
    <dbReference type="NCBI Taxonomy" id="2484964"/>
    <lineage>
        <taxon>Bacteria</taxon>
        <taxon>Pseudomonadati</taxon>
        <taxon>Spirochaetota</taxon>
        <taxon>Spirochaetia</taxon>
        <taxon>Leptospirales</taxon>
        <taxon>Leptospiraceae</taxon>
        <taxon>Leptospira</taxon>
    </lineage>
</organism>
<keyword evidence="9" id="KW-0902">Two-component regulatory system</keyword>
<comment type="catalytic activity">
    <reaction evidence="1">
        <text>ATP + protein L-histidine = ADP + protein N-phospho-L-histidine.</text>
        <dbReference type="EC" id="2.7.13.3"/>
    </reaction>
</comment>
<dbReference type="AlphaFoldDB" id="A0A4R9I8V8"/>
<comment type="subcellular location">
    <subcellularLocation>
        <location evidence="2">Membrane</location>
    </subcellularLocation>
</comment>